<dbReference type="RefSeq" id="WP_188773682.1">
    <property type="nucleotide sequence ID" value="NZ_BMMB01000001.1"/>
</dbReference>
<organism evidence="1 2">
    <name type="scientific">Paenibacillus hunanensis</name>
    <dbReference type="NCBI Taxonomy" id="539262"/>
    <lineage>
        <taxon>Bacteria</taxon>
        <taxon>Bacillati</taxon>
        <taxon>Bacillota</taxon>
        <taxon>Bacilli</taxon>
        <taxon>Bacillales</taxon>
        <taxon>Paenibacillaceae</taxon>
        <taxon>Paenibacillus</taxon>
    </lineage>
</organism>
<protein>
    <submittedName>
        <fullName evidence="1">Uncharacterized protein</fullName>
    </submittedName>
</protein>
<dbReference type="Proteomes" id="UP001185028">
    <property type="component" value="Unassembled WGS sequence"/>
</dbReference>
<evidence type="ECO:0000313" key="2">
    <source>
        <dbReference type="Proteomes" id="UP001185028"/>
    </source>
</evidence>
<sequence length="159" mass="18403">MLLNLFKAKKQEESTLENEINSFFQDEKERRQKAESFVRMMLGLIPYAAQEVWGYKEDRMIIGETVLFEMSSQHFFVKSTDGVELAVLDLRGQPFWQSVQEVMNFAHDLLEDIQQREVGRNQLISSMDQLTQRIKDSSIAANKKGLAIAQQVPQFAKNN</sequence>
<comment type="caution">
    <text evidence="1">The sequence shown here is derived from an EMBL/GenBank/DDBJ whole genome shotgun (WGS) entry which is preliminary data.</text>
</comment>
<reference evidence="1 2" key="1">
    <citation type="submission" date="2023-07" db="EMBL/GenBank/DDBJ databases">
        <title>Genomic Encyclopedia of Type Strains, Phase IV (KMG-IV): sequencing the most valuable type-strain genomes for metagenomic binning, comparative biology and taxonomic classification.</title>
        <authorList>
            <person name="Goeker M."/>
        </authorList>
    </citation>
    <scope>NUCLEOTIDE SEQUENCE [LARGE SCALE GENOMIC DNA]</scope>
    <source>
        <strain evidence="1 2">DSM 22170</strain>
    </source>
</reference>
<name>A0ABU1IW56_9BACL</name>
<gene>
    <name evidence="1" type="ORF">JOC58_001385</name>
</gene>
<accession>A0ABU1IW56</accession>
<proteinExistence type="predicted"/>
<evidence type="ECO:0000313" key="1">
    <source>
        <dbReference type="EMBL" id="MDR6243498.1"/>
    </source>
</evidence>
<keyword evidence="2" id="KW-1185">Reference proteome</keyword>
<dbReference type="EMBL" id="JAVDQH010000004">
    <property type="protein sequence ID" value="MDR6243498.1"/>
    <property type="molecule type" value="Genomic_DNA"/>
</dbReference>